<comment type="caution">
    <text evidence="2">The sequence shown here is derived from an EMBL/GenBank/DDBJ whole genome shotgun (WGS) entry which is preliminary data.</text>
</comment>
<gene>
    <name evidence="2" type="ORF">MQH31_07245</name>
</gene>
<dbReference type="EMBL" id="JALGAR010000001">
    <property type="protein sequence ID" value="MCI4657604.1"/>
    <property type="molecule type" value="Genomic_DNA"/>
</dbReference>
<evidence type="ECO:0000313" key="3">
    <source>
        <dbReference type="Proteomes" id="UP001165341"/>
    </source>
</evidence>
<keyword evidence="1" id="KW-1133">Transmembrane helix</keyword>
<name>A0AA41QVV4_9MICO</name>
<organism evidence="2 3">
    <name type="scientific">Cryobacterium zhongshanensis</name>
    <dbReference type="NCBI Taxonomy" id="2928153"/>
    <lineage>
        <taxon>Bacteria</taxon>
        <taxon>Bacillati</taxon>
        <taxon>Actinomycetota</taxon>
        <taxon>Actinomycetes</taxon>
        <taxon>Micrococcales</taxon>
        <taxon>Microbacteriaceae</taxon>
        <taxon>Cryobacterium</taxon>
    </lineage>
</organism>
<feature type="transmembrane region" description="Helical" evidence="1">
    <location>
        <begin position="128"/>
        <end position="150"/>
    </location>
</feature>
<dbReference type="Proteomes" id="UP001165341">
    <property type="component" value="Unassembled WGS sequence"/>
</dbReference>
<evidence type="ECO:0000256" key="1">
    <source>
        <dbReference type="SAM" id="Phobius"/>
    </source>
</evidence>
<dbReference type="RefSeq" id="WP_243011461.1">
    <property type="nucleotide sequence ID" value="NZ_JALGAR010000001.1"/>
</dbReference>
<evidence type="ECO:0000313" key="2">
    <source>
        <dbReference type="EMBL" id="MCI4657604.1"/>
    </source>
</evidence>
<feature type="transmembrane region" description="Helical" evidence="1">
    <location>
        <begin position="60"/>
        <end position="82"/>
    </location>
</feature>
<dbReference type="AlphaFoldDB" id="A0AA41QVV4"/>
<reference evidence="2" key="1">
    <citation type="submission" date="2022-03" db="EMBL/GenBank/DDBJ databases">
        <title>Cryobacterium sp. nov. strain ZS14-85, isolated from Antarctic soil.</title>
        <authorList>
            <person name="Li J."/>
            <person name="Niu G."/>
        </authorList>
    </citation>
    <scope>NUCLEOTIDE SEQUENCE</scope>
    <source>
        <strain evidence="2">ZS14-85</strain>
    </source>
</reference>
<protein>
    <submittedName>
        <fullName evidence="2">Uncharacterized protein</fullName>
    </submittedName>
</protein>
<sequence>METETESAADEGAASARDALAAIAADRQRLGRRLKSQTWWSAPAQALAVAAVIYSPAAGIALPMTMVLSLATLALVAIDYVVRRRMRMVAVPGPTGPMSLAIIVVLSAAMIGAFALAVVFEVNEQRPWLIVTSAAGFAVALICSALYDLANARELLRVR</sequence>
<keyword evidence="1" id="KW-0812">Transmembrane</keyword>
<feature type="transmembrane region" description="Helical" evidence="1">
    <location>
        <begin position="102"/>
        <end position="122"/>
    </location>
</feature>
<keyword evidence="3" id="KW-1185">Reference proteome</keyword>
<accession>A0AA41QVV4</accession>
<proteinExistence type="predicted"/>
<keyword evidence="1" id="KW-0472">Membrane</keyword>